<comment type="caution">
    <text evidence="2">The sequence shown here is derived from an EMBL/GenBank/DDBJ whole genome shotgun (WGS) entry which is preliminary data.</text>
</comment>
<dbReference type="PIRSF" id="PIRSF010372">
    <property type="entry name" value="PaiB"/>
    <property type="match status" value="1"/>
</dbReference>
<evidence type="ECO:0000313" key="3">
    <source>
        <dbReference type="Proteomes" id="UP000623958"/>
    </source>
</evidence>
<feature type="region of interest" description="Disordered" evidence="1">
    <location>
        <begin position="193"/>
        <end position="213"/>
    </location>
</feature>
<dbReference type="AlphaFoldDB" id="A0A919KIQ1"/>
<dbReference type="InterPro" id="IPR012349">
    <property type="entry name" value="Split_barrel_FMN-bd"/>
</dbReference>
<reference evidence="2" key="1">
    <citation type="journal article" date="2014" name="Int. J. Syst. Evol. Microbiol.">
        <title>Complete genome sequence of Corynebacterium casei LMG S-19264T (=DSM 44701T), isolated from a smear-ripened cheese.</title>
        <authorList>
            <consortium name="US DOE Joint Genome Institute (JGI-PGF)"/>
            <person name="Walter F."/>
            <person name="Albersmeier A."/>
            <person name="Kalinowski J."/>
            <person name="Ruckert C."/>
        </authorList>
    </citation>
    <scope>NUCLEOTIDE SEQUENCE</scope>
    <source>
        <strain evidence="2">JCM 13306</strain>
    </source>
</reference>
<dbReference type="PANTHER" id="PTHR35802">
    <property type="entry name" value="PROTEASE SYNTHASE AND SPORULATION PROTEIN PAI 2"/>
    <property type="match status" value="1"/>
</dbReference>
<dbReference type="Pfam" id="PF04299">
    <property type="entry name" value="FMN_bind_2"/>
    <property type="match status" value="1"/>
</dbReference>
<accession>A0A919KIQ1</accession>
<gene>
    <name evidence="2" type="primary">paiB</name>
    <name evidence="2" type="ORF">GCM10009090_26030</name>
</gene>
<sequence length="213" mass="23683">MYTPRAFAGTDLTALDDLFARDPFVTLVTPGEGLLPQVSHLPVLYARDGDAVVLEGHWARPNPQAVHEGQALAIVHGPHAYVSPGWYPDKEAAARVPTWNYAVAHLKGRLLPYRDEALLADLVTRLGDAFESGIGSDWRFETDRPEHVRQLRGIVGFRFEVASIELKLKLSQNHPQANVDAVIEALGRQPAQNARDTAAWMQRWRPRREASPG</sequence>
<reference evidence="2" key="2">
    <citation type="submission" date="2020-09" db="EMBL/GenBank/DDBJ databases">
        <authorList>
            <person name="Sun Q."/>
            <person name="Ohkuma M."/>
        </authorList>
    </citation>
    <scope>NUCLEOTIDE SEQUENCE</scope>
    <source>
        <strain evidence="2">JCM 13306</strain>
    </source>
</reference>
<dbReference type="Proteomes" id="UP000623958">
    <property type="component" value="Unassembled WGS sequence"/>
</dbReference>
<dbReference type="Gene3D" id="2.30.110.10">
    <property type="entry name" value="Electron Transport, Fmn-binding Protein, Chain A"/>
    <property type="match status" value="1"/>
</dbReference>
<dbReference type="EMBL" id="BNBA01000021">
    <property type="protein sequence ID" value="GHH56348.1"/>
    <property type="molecule type" value="Genomic_DNA"/>
</dbReference>
<dbReference type="SUPFAM" id="SSF50475">
    <property type="entry name" value="FMN-binding split barrel"/>
    <property type="match status" value="1"/>
</dbReference>
<proteinExistence type="predicted"/>
<dbReference type="RefSeq" id="WP_434029557.1">
    <property type="nucleotide sequence ID" value="NZ_BNBA01000021.1"/>
</dbReference>
<keyword evidence="3" id="KW-1185">Reference proteome</keyword>
<evidence type="ECO:0000256" key="1">
    <source>
        <dbReference type="SAM" id="MobiDB-lite"/>
    </source>
</evidence>
<evidence type="ECO:0000313" key="2">
    <source>
        <dbReference type="EMBL" id="GHH56348.1"/>
    </source>
</evidence>
<dbReference type="PANTHER" id="PTHR35802:SF1">
    <property type="entry name" value="PROTEASE SYNTHASE AND SPORULATION PROTEIN PAI 2"/>
    <property type="match status" value="1"/>
</dbReference>
<name>A0A919KIQ1_9XANT</name>
<organism evidence="2 3">
    <name type="scientific">Xanthomonas boreopolis</name>
    <dbReference type="NCBI Taxonomy" id="86183"/>
    <lineage>
        <taxon>Bacteria</taxon>
        <taxon>Pseudomonadati</taxon>
        <taxon>Pseudomonadota</taxon>
        <taxon>Gammaproteobacteria</taxon>
        <taxon>Lysobacterales</taxon>
        <taxon>Lysobacteraceae</taxon>
        <taxon>Xanthomonas</taxon>
    </lineage>
</organism>
<protein>
    <recommendedName>
        <fullName evidence="4">FMN-binding negative transcriptional regulator</fullName>
    </recommendedName>
</protein>
<dbReference type="InterPro" id="IPR007396">
    <property type="entry name" value="TR_PAI2-type"/>
</dbReference>
<evidence type="ECO:0008006" key="4">
    <source>
        <dbReference type="Google" id="ProtNLM"/>
    </source>
</evidence>